<dbReference type="EMBL" id="CAWUPB010001161">
    <property type="protein sequence ID" value="CAK7344471.1"/>
    <property type="molecule type" value="Genomic_DNA"/>
</dbReference>
<accession>A0AAV1S2N3</accession>
<name>A0AAV1S2N3_9ROSI</name>
<sequence length="87" mass="9069">MEEGRMLGYEAKGRVRARLVQARGRPEGVVGVLVGADLGEGVCLCGRRPRLWRPCEAVVREKSASVVMAVGEGQEGYGGAVGEGAGV</sequence>
<proteinExistence type="predicted"/>
<gene>
    <name evidence="1" type="ORF">DCAF_LOCUS17808</name>
</gene>
<dbReference type="Proteomes" id="UP001314170">
    <property type="component" value="Unassembled WGS sequence"/>
</dbReference>
<evidence type="ECO:0000313" key="2">
    <source>
        <dbReference type="Proteomes" id="UP001314170"/>
    </source>
</evidence>
<organism evidence="1 2">
    <name type="scientific">Dovyalis caffra</name>
    <dbReference type="NCBI Taxonomy" id="77055"/>
    <lineage>
        <taxon>Eukaryota</taxon>
        <taxon>Viridiplantae</taxon>
        <taxon>Streptophyta</taxon>
        <taxon>Embryophyta</taxon>
        <taxon>Tracheophyta</taxon>
        <taxon>Spermatophyta</taxon>
        <taxon>Magnoliopsida</taxon>
        <taxon>eudicotyledons</taxon>
        <taxon>Gunneridae</taxon>
        <taxon>Pentapetalae</taxon>
        <taxon>rosids</taxon>
        <taxon>fabids</taxon>
        <taxon>Malpighiales</taxon>
        <taxon>Salicaceae</taxon>
        <taxon>Flacourtieae</taxon>
        <taxon>Dovyalis</taxon>
    </lineage>
</organism>
<evidence type="ECO:0000313" key="1">
    <source>
        <dbReference type="EMBL" id="CAK7344471.1"/>
    </source>
</evidence>
<dbReference type="AlphaFoldDB" id="A0AAV1S2N3"/>
<protein>
    <submittedName>
        <fullName evidence="1">Uncharacterized protein</fullName>
    </submittedName>
</protein>
<keyword evidence="2" id="KW-1185">Reference proteome</keyword>
<comment type="caution">
    <text evidence="1">The sequence shown here is derived from an EMBL/GenBank/DDBJ whole genome shotgun (WGS) entry which is preliminary data.</text>
</comment>
<reference evidence="1 2" key="1">
    <citation type="submission" date="2024-01" db="EMBL/GenBank/DDBJ databases">
        <authorList>
            <person name="Waweru B."/>
        </authorList>
    </citation>
    <scope>NUCLEOTIDE SEQUENCE [LARGE SCALE GENOMIC DNA]</scope>
</reference>